<protein>
    <submittedName>
        <fullName evidence="1">N-acetyl-L,L-diaminopimelate deacetylase</fullName>
    </submittedName>
</protein>
<dbReference type="RefSeq" id="WP_243467546.1">
    <property type="nucleotide sequence ID" value="NZ_BAVR01000037.1"/>
</dbReference>
<name>W4V8B2_9FIRM</name>
<accession>W4V8B2</accession>
<dbReference type="STRING" id="1294263.JCM21531_2963"/>
<gene>
    <name evidence="1" type="ORF">JCM21531_2963</name>
</gene>
<organism evidence="1 2">
    <name type="scientific">Acetivibrio straminisolvens JCM 21531</name>
    <dbReference type="NCBI Taxonomy" id="1294263"/>
    <lineage>
        <taxon>Bacteria</taxon>
        <taxon>Bacillati</taxon>
        <taxon>Bacillota</taxon>
        <taxon>Clostridia</taxon>
        <taxon>Eubacteriales</taxon>
        <taxon>Oscillospiraceae</taxon>
        <taxon>Acetivibrio</taxon>
    </lineage>
</organism>
<sequence>MYTEEIKKISSDIINEIISIRRDIHRHPELGFNEYRTSSIASDFLKNLAAKFIQT</sequence>
<proteinExistence type="predicted"/>
<evidence type="ECO:0000313" key="1">
    <source>
        <dbReference type="EMBL" id="GAE89437.1"/>
    </source>
</evidence>
<reference evidence="1" key="1">
    <citation type="journal article" date="2014" name="Genome Announc.">
        <title>Draft Genome Sequence of Clostridium straminisolvens Strain JCM 21531T, Isolated from a Cellulose-Degrading Bacterial Community.</title>
        <authorList>
            <person name="Yuki M."/>
            <person name="Oshima K."/>
            <person name="Suda W."/>
            <person name="Sakamoto M."/>
            <person name="Kitamura K."/>
            <person name="Iida T."/>
            <person name="Hattori M."/>
            <person name="Ohkuma M."/>
        </authorList>
    </citation>
    <scope>NUCLEOTIDE SEQUENCE [LARGE SCALE GENOMIC DNA]</scope>
    <source>
        <strain evidence="1">JCM 21531</strain>
    </source>
</reference>
<dbReference type="Gene3D" id="3.40.630.10">
    <property type="entry name" value="Zn peptidases"/>
    <property type="match status" value="1"/>
</dbReference>
<dbReference type="MEROPS" id="M20.A27"/>
<keyword evidence="2" id="KW-1185">Reference proteome</keyword>
<dbReference type="Proteomes" id="UP000019109">
    <property type="component" value="Unassembled WGS sequence"/>
</dbReference>
<comment type="caution">
    <text evidence="1">The sequence shown here is derived from an EMBL/GenBank/DDBJ whole genome shotgun (WGS) entry which is preliminary data.</text>
</comment>
<evidence type="ECO:0000313" key="2">
    <source>
        <dbReference type="Proteomes" id="UP000019109"/>
    </source>
</evidence>
<dbReference type="AlphaFoldDB" id="W4V8B2"/>
<dbReference type="EMBL" id="BAVR01000037">
    <property type="protein sequence ID" value="GAE89437.1"/>
    <property type="molecule type" value="Genomic_DNA"/>
</dbReference>
<dbReference type="SUPFAM" id="SSF53187">
    <property type="entry name" value="Zn-dependent exopeptidases"/>
    <property type="match status" value="1"/>
</dbReference>